<dbReference type="Gene3D" id="3.40.220.10">
    <property type="entry name" value="Leucine Aminopeptidase, subunit E, domain 1"/>
    <property type="match status" value="1"/>
</dbReference>
<sequence>MAVILRTGSLFRLSKVVPVFGLRCASSLKVKKGLVVGVYSEEDKGTVDLTRSAETYNKISNGKLLEHIKLFVLNYL</sequence>
<name>A0AAW1NBA5_POPJA</name>
<dbReference type="EMBL" id="JASPKY010000003">
    <property type="protein sequence ID" value="KAK9758911.1"/>
    <property type="molecule type" value="Genomic_DNA"/>
</dbReference>
<protein>
    <submittedName>
        <fullName evidence="1">Uncharacterized protein</fullName>
    </submittedName>
</protein>
<accession>A0AAW1NBA5</accession>
<reference evidence="1 2" key="1">
    <citation type="journal article" date="2024" name="BMC Genomics">
        <title>De novo assembly and annotation of Popillia japonica's genome with initial clues to its potential as an invasive pest.</title>
        <authorList>
            <person name="Cucini C."/>
            <person name="Boschi S."/>
            <person name="Funari R."/>
            <person name="Cardaioli E."/>
            <person name="Iannotti N."/>
            <person name="Marturano G."/>
            <person name="Paoli F."/>
            <person name="Bruttini M."/>
            <person name="Carapelli A."/>
            <person name="Frati F."/>
            <person name="Nardi F."/>
        </authorList>
    </citation>
    <scope>NUCLEOTIDE SEQUENCE [LARGE SCALE GENOMIC DNA]</scope>
    <source>
        <strain evidence="1">DMR45628</strain>
    </source>
</reference>
<evidence type="ECO:0000313" key="1">
    <source>
        <dbReference type="EMBL" id="KAK9758911.1"/>
    </source>
</evidence>
<evidence type="ECO:0000313" key="2">
    <source>
        <dbReference type="Proteomes" id="UP001458880"/>
    </source>
</evidence>
<dbReference type="AlphaFoldDB" id="A0AAW1NBA5"/>
<dbReference type="InterPro" id="IPR043472">
    <property type="entry name" value="Macro_dom-like"/>
</dbReference>
<dbReference type="Proteomes" id="UP001458880">
    <property type="component" value="Unassembled WGS sequence"/>
</dbReference>
<gene>
    <name evidence="1" type="ORF">QE152_g653</name>
</gene>
<proteinExistence type="predicted"/>
<keyword evidence="2" id="KW-1185">Reference proteome</keyword>
<organism evidence="1 2">
    <name type="scientific">Popillia japonica</name>
    <name type="common">Japanese beetle</name>
    <dbReference type="NCBI Taxonomy" id="7064"/>
    <lineage>
        <taxon>Eukaryota</taxon>
        <taxon>Metazoa</taxon>
        <taxon>Ecdysozoa</taxon>
        <taxon>Arthropoda</taxon>
        <taxon>Hexapoda</taxon>
        <taxon>Insecta</taxon>
        <taxon>Pterygota</taxon>
        <taxon>Neoptera</taxon>
        <taxon>Endopterygota</taxon>
        <taxon>Coleoptera</taxon>
        <taxon>Polyphaga</taxon>
        <taxon>Scarabaeiformia</taxon>
        <taxon>Scarabaeidae</taxon>
        <taxon>Rutelinae</taxon>
        <taxon>Popillia</taxon>
    </lineage>
</organism>
<comment type="caution">
    <text evidence="1">The sequence shown here is derived from an EMBL/GenBank/DDBJ whole genome shotgun (WGS) entry which is preliminary data.</text>
</comment>